<accession>A0ACB7SL24</accession>
<gene>
    <name evidence="1" type="ORF">HPB50_005737</name>
</gene>
<name>A0ACB7SL24_HYAAI</name>
<dbReference type="EMBL" id="CM023483">
    <property type="protein sequence ID" value="KAH6935423.1"/>
    <property type="molecule type" value="Genomic_DNA"/>
</dbReference>
<evidence type="ECO:0000313" key="1">
    <source>
        <dbReference type="EMBL" id="KAH6935423.1"/>
    </source>
</evidence>
<reference evidence="1" key="1">
    <citation type="submission" date="2020-05" db="EMBL/GenBank/DDBJ databases">
        <title>Large-scale comparative analyses of tick genomes elucidate their genetic diversity and vector capacities.</title>
        <authorList>
            <person name="Jia N."/>
            <person name="Wang J."/>
            <person name="Shi W."/>
            <person name="Du L."/>
            <person name="Sun Y."/>
            <person name="Zhan W."/>
            <person name="Jiang J."/>
            <person name="Wang Q."/>
            <person name="Zhang B."/>
            <person name="Ji P."/>
            <person name="Sakyi L.B."/>
            <person name="Cui X."/>
            <person name="Yuan T."/>
            <person name="Jiang B."/>
            <person name="Yang W."/>
            <person name="Lam T.T.-Y."/>
            <person name="Chang Q."/>
            <person name="Ding S."/>
            <person name="Wang X."/>
            <person name="Zhu J."/>
            <person name="Ruan X."/>
            <person name="Zhao L."/>
            <person name="Wei J."/>
            <person name="Que T."/>
            <person name="Du C."/>
            <person name="Cheng J."/>
            <person name="Dai P."/>
            <person name="Han X."/>
            <person name="Huang E."/>
            <person name="Gao Y."/>
            <person name="Liu J."/>
            <person name="Shao H."/>
            <person name="Ye R."/>
            <person name="Li L."/>
            <person name="Wei W."/>
            <person name="Wang X."/>
            <person name="Wang C."/>
            <person name="Yang T."/>
            <person name="Huo Q."/>
            <person name="Li W."/>
            <person name="Guo W."/>
            <person name="Chen H."/>
            <person name="Zhou L."/>
            <person name="Ni X."/>
            <person name="Tian J."/>
            <person name="Zhou Y."/>
            <person name="Sheng Y."/>
            <person name="Liu T."/>
            <person name="Pan Y."/>
            <person name="Xia L."/>
            <person name="Li J."/>
            <person name="Zhao F."/>
            <person name="Cao W."/>
        </authorList>
    </citation>
    <scope>NUCLEOTIDE SEQUENCE</scope>
    <source>
        <strain evidence="1">Hyas-2018</strain>
    </source>
</reference>
<proteinExistence type="predicted"/>
<organism evidence="1 2">
    <name type="scientific">Hyalomma asiaticum</name>
    <name type="common">Tick</name>
    <dbReference type="NCBI Taxonomy" id="266040"/>
    <lineage>
        <taxon>Eukaryota</taxon>
        <taxon>Metazoa</taxon>
        <taxon>Ecdysozoa</taxon>
        <taxon>Arthropoda</taxon>
        <taxon>Chelicerata</taxon>
        <taxon>Arachnida</taxon>
        <taxon>Acari</taxon>
        <taxon>Parasitiformes</taxon>
        <taxon>Ixodida</taxon>
        <taxon>Ixodoidea</taxon>
        <taxon>Ixodidae</taxon>
        <taxon>Hyalomminae</taxon>
        <taxon>Hyalomma</taxon>
    </lineage>
</organism>
<sequence length="82" mass="9390">MGRRREIPGRREISETRSEESPQRDAQKRTKANASEAVGSDVMWTSQFMVSEDNYPGKINFGNACTGHNIDMEFIKDKREPN</sequence>
<evidence type="ECO:0000313" key="2">
    <source>
        <dbReference type="Proteomes" id="UP000821845"/>
    </source>
</evidence>
<keyword evidence="2" id="KW-1185">Reference proteome</keyword>
<comment type="caution">
    <text evidence="1">The sequence shown here is derived from an EMBL/GenBank/DDBJ whole genome shotgun (WGS) entry which is preliminary data.</text>
</comment>
<protein>
    <submittedName>
        <fullName evidence="1">Uncharacterized protein</fullName>
    </submittedName>
</protein>
<dbReference type="Proteomes" id="UP000821845">
    <property type="component" value="Chromosome 3"/>
</dbReference>